<dbReference type="AlphaFoldDB" id="A0A6P1ZHL1"/>
<protein>
    <recommendedName>
        <fullName evidence="3">CBM-cenC domain-containing protein</fullName>
    </recommendedName>
</protein>
<dbReference type="Proteomes" id="UP000434052">
    <property type="component" value="Unassembled WGS sequence"/>
</dbReference>
<gene>
    <name evidence="1" type="ORF">DQK91_09370</name>
</gene>
<evidence type="ECO:0000313" key="1">
    <source>
        <dbReference type="EMBL" id="TVM34102.1"/>
    </source>
</evidence>
<sequence>MFMRHLAAKRAPRHWLVLACFVLILAAGCSKPPPEPVRLQSFSLDSPDSIVDTNLVRVEKDPACEGGACLRVETSGPSKVRLFALDNLNVEDALLLFQARVRSQGLTGTAYIEMWCIFKGRGQYFSRALDTAVTGDTDWTLQTAPFRLEEGQNPDQVLLNLVIEGPGTVWIDDAALYRAPLP</sequence>
<name>A0A6P1ZHL1_9BACT</name>
<reference evidence="1 2" key="1">
    <citation type="submission" date="2018-06" db="EMBL/GenBank/DDBJ databases">
        <title>Complete genome of Desulfovibrio marinus P48SEP.</title>
        <authorList>
            <person name="Crispim J.S."/>
            <person name="Vidigal P.M.P."/>
            <person name="Silva L.C.F."/>
            <person name="Araujo L.C."/>
            <person name="Laguardia C.N."/>
            <person name="Dias R.S."/>
            <person name="Sousa M.P."/>
            <person name="Paula S.O."/>
            <person name="Silva C."/>
        </authorList>
    </citation>
    <scope>NUCLEOTIDE SEQUENCE [LARGE SCALE GENOMIC DNA]</scope>
    <source>
        <strain evidence="1 2">P48SEP</strain>
    </source>
</reference>
<dbReference type="PROSITE" id="PS51257">
    <property type="entry name" value="PROKAR_LIPOPROTEIN"/>
    <property type="match status" value="1"/>
</dbReference>
<organism evidence="1 2">
    <name type="scientific">Oceanidesulfovibrio marinus</name>
    <dbReference type="NCBI Taxonomy" id="370038"/>
    <lineage>
        <taxon>Bacteria</taxon>
        <taxon>Pseudomonadati</taxon>
        <taxon>Thermodesulfobacteriota</taxon>
        <taxon>Desulfovibrionia</taxon>
        <taxon>Desulfovibrionales</taxon>
        <taxon>Desulfovibrionaceae</taxon>
        <taxon>Oceanidesulfovibrio</taxon>
    </lineage>
</organism>
<dbReference type="EMBL" id="QMIF01000005">
    <property type="protein sequence ID" value="TVM34102.1"/>
    <property type="molecule type" value="Genomic_DNA"/>
</dbReference>
<proteinExistence type="predicted"/>
<evidence type="ECO:0008006" key="3">
    <source>
        <dbReference type="Google" id="ProtNLM"/>
    </source>
</evidence>
<comment type="caution">
    <text evidence="1">The sequence shown here is derived from an EMBL/GenBank/DDBJ whole genome shotgun (WGS) entry which is preliminary data.</text>
</comment>
<dbReference type="Gene3D" id="2.60.120.260">
    <property type="entry name" value="Galactose-binding domain-like"/>
    <property type="match status" value="1"/>
</dbReference>
<evidence type="ECO:0000313" key="2">
    <source>
        <dbReference type="Proteomes" id="UP000434052"/>
    </source>
</evidence>
<accession>A0A6P1ZHL1</accession>